<accession>A0A2B7Z505</accession>
<evidence type="ECO:0000313" key="3">
    <source>
        <dbReference type="Proteomes" id="UP000226031"/>
    </source>
</evidence>
<proteinExistence type="predicted"/>
<sequence>MFPKKAAKEASNDPMTKFREVESFINALHEMTDCIRYLKLPGTQQTLQGMTAVMAPELKREDKINELEGMLVTITAMKDKQIKKIEEDKEKVIQKLEAENKKLKEAGLAVSQEKESVAKEKTNLEQERQADKKKYREKEAKLEKAKEEVLEKEKKKLKEEYQKKAKTAHDNVQAAMKKLEKEKADSNKLNDELKKDVNRLKVYRDSMEDMNKQLEKEVGTLQEKLRTLSAETAVSRTPSIDYKNCVEHMYQLIGGFATRSFESLPREVQLVLGPLGSKYNLGKASRIFDYTSCSSSGVAIALRKAAVQNFISGQLISIFQNKLLVSCGTHEQEAILNIISATLSPDDEKVWRGITVNALDKRPEFSGITKLIEQVAQQTVDTLQPLLDDNEQEKAAVQEEVAEIFVAVLKIWLLRRKDSCTITINSTPGLKNDGSWVALVLEEDSAPPPFSFPNHGANGVNGNGSGISDEPESLASSTLLSPKLHPRAESYVIFPQIIGEFDTDDKDNERGSPKTRENMILHPGIALFSDSPMFDIGLRDIETLKNEFLNVHHRRRMSSLSSPTNRANRSLD</sequence>
<evidence type="ECO:0000313" key="2">
    <source>
        <dbReference type="EMBL" id="PGH28986.1"/>
    </source>
</evidence>
<dbReference type="Proteomes" id="UP000226031">
    <property type="component" value="Unassembled WGS sequence"/>
</dbReference>
<reference evidence="2 3" key="1">
    <citation type="submission" date="2017-10" db="EMBL/GenBank/DDBJ databases">
        <title>Comparative genomics in systemic dimorphic fungi from Ajellomycetaceae.</title>
        <authorList>
            <person name="Munoz J.F."/>
            <person name="Mcewen J.G."/>
            <person name="Clay O.K."/>
            <person name="Cuomo C.A."/>
        </authorList>
    </citation>
    <scope>NUCLEOTIDE SEQUENCE [LARGE SCALE GENOMIC DNA]</scope>
    <source>
        <strain evidence="2 3">UAMH4076</strain>
    </source>
</reference>
<organism evidence="2 3">
    <name type="scientific">[Emmonsia] crescens</name>
    <dbReference type="NCBI Taxonomy" id="73230"/>
    <lineage>
        <taxon>Eukaryota</taxon>
        <taxon>Fungi</taxon>
        <taxon>Dikarya</taxon>
        <taxon>Ascomycota</taxon>
        <taxon>Pezizomycotina</taxon>
        <taxon>Eurotiomycetes</taxon>
        <taxon>Eurotiomycetidae</taxon>
        <taxon>Onygenales</taxon>
        <taxon>Ajellomycetaceae</taxon>
        <taxon>Emergomyces</taxon>
    </lineage>
</organism>
<gene>
    <name evidence="2" type="ORF">GX50_08269</name>
</gene>
<keyword evidence="3" id="KW-1185">Reference proteome</keyword>
<evidence type="ECO:0000256" key="1">
    <source>
        <dbReference type="SAM" id="MobiDB-lite"/>
    </source>
</evidence>
<protein>
    <submittedName>
        <fullName evidence="2">Uncharacterized protein</fullName>
    </submittedName>
</protein>
<dbReference type="AlphaFoldDB" id="A0A2B7Z505"/>
<comment type="caution">
    <text evidence="2">The sequence shown here is derived from an EMBL/GenBank/DDBJ whole genome shotgun (WGS) entry which is preliminary data.</text>
</comment>
<dbReference type="VEuPathDB" id="FungiDB:EMCG_04742"/>
<name>A0A2B7Z505_9EURO</name>
<feature type="region of interest" description="Disordered" evidence="1">
    <location>
        <begin position="113"/>
        <end position="134"/>
    </location>
</feature>
<dbReference type="EMBL" id="PDND01000288">
    <property type="protein sequence ID" value="PGH28986.1"/>
    <property type="molecule type" value="Genomic_DNA"/>
</dbReference>
<dbReference type="STRING" id="73230.A0A2B7Z505"/>